<evidence type="ECO:0000256" key="8">
    <source>
        <dbReference type="ARBA" id="ARBA00023146"/>
    </source>
</evidence>
<dbReference type="GO" id="GO:0005524">
    <property type="term" value="F:ATP binding"/>
    <property type="evidence" value="ECO:0007669"/>
    <property type="project" value="UniProtKB-KW"/>
</dbReference>
<dbReference type="EMBL" id="CAJHNJ030000001">
    <property type="protein sequence ID" value="CAG9087290.1"/>
    <property type="molecule type" value="Genomic_DNA"/>
</dbReference>
<dbReference type="InterPro" id="IPR002305">
    <property type="entry name" value="aa-tRNA-synth_Ic"/>
</dbReference>
<dbReference type="NCBIfam" id="TIGR00233">
    <property type="entry name" value="trpS"/>
    <property type="match status" value="1"/>
</dbReference>
<evidence type="ECO:0000256" key="2">
    <source>
        <dbReference type="ARBA" id="ARBA00005594"/>
    </source>
</evidence>
<dbReference type="Gene3D" id="1.10.240.10">
    <property type="entry name" value="Tyrosyl-Transfer RNA Synthetase"/>
    <property type="match status" value="1"/>
</dbReference>
<dbReference type="PANTHER" id="PTHR43766">
    <property type="entry name" value="TRYPTOPHAN--TRNA LIGASE, MITOCHONDRIAL"/>
    <property type="match status" value="1"/>
</dbReference>
<dbReference type="Gene3D" id="3.40.50.620">
    <property type="entry name" value="HUPs"/>
    <property type="match status" value="1"/>
</dbReference>
<evidence type="ECO:0000256" key="1">
    <source>
        <dbReference type="ARBA" id="ARBA00004173"/>
    </source>
</evidence>
<organism evidence="12 13">
    <name type="scientific">Plutella xylostella</name>
    <name type="common">Diamondback moth</name>
    <name type="synonym">Plutella maculipennis</name>
    <dbReference type="NCBI Taxonomy" id="51655"/>
    <lineage>
        <taxon>Eukaryota</taxon>
        <taxon>Metazoa</taxon>
        <taxon>Ecdysozoa</taxon>
        <taxon>Arthropoda</taxon>
        <taxon>Hexapoda</taxon>
        <taxon>Insecta</taxon>
        <taxon>Pterygota</taxon>
        <taxon>Neoptera</taxon>
        <taxon>Endopterygota</taxon>
        <taxon>Lepidoptera</taxon>
        <taxon>Glossata</taxon>
        <taxon>Ditrysia</taxon>
        <taxon>Yponomeutoidea</taxon>
        <taxon>Plutellidae</taxon>
        <taxon>Plutella</taxon>
    </lineage>
</organism>
<dbReference type="SUPFAM" id="SSF52374">
    <property type="entry name" value="Nucleotidylyl transferase"/>
    <property type="match status" value="1"/>
</dbReference>
<evidence type="ECO:0000256" key="10">
    <source>
        <dbReference type="RuleBase" id="RU363036"/>
    </source>
</evidence>
<keyword evidence="5 10" id="KW-0547">Nucleotide-binding</keyword>
<keyword evidence="6 10" id="KW-0067">ATP-binding</keyword>
<keyword evidence="4 10" id="KW-0436">Ligase</keyword>
<dbReference type="GO" id="GO:0004830">
    <property type="term" value="F:tryptophan-tRNA ligase activity"/>
    <property type="evidence" value="ECO:0007669"/>
    <property type="project" value="UniProtKB-EC"/>
</dbReference>
<comment type="caution">
    <text evidence="12">The sequence shown here is derived from an EMBL/GenBank/DDBJ whole genome shotgun (WGS) entry which is preliminary data.</text>
</comment>
<evidence type="ECO:0000313" key="13">
    <source>
        <dbReference type="Proteomes" id="UP000653454"/>
    </source>
</evidence>
<accession>A0A8S4D088</accession>
<dbReference type="InterPro" id="IPR002306">
    <property type="entry name" value="Trp-tRNA-ligase"/>
</dbReference>
<keyword evidence="7 10" id="KW-0648">Protein biosynthesis</keyword>
<reference evidence="12" key="1">
    <citation type="submission" date="2020-11" db="EMBL/GenBank/DDBJ databases">
        <authorList>
            <person name="Whiteford S."/>
        </authorList>
    </citation>
    <scope>NUCLEOTIDE SEQUENCE</scope>
</reference>
<proteinExistence type="inferred from homology"/>
<evidence type="ECO:0000256" key="6">
    <source>
        <dbReference type="ARBA" id="ARBA00022840"/>
    </source>
</evidence>
<comment type="similarity">
    <text evidence="2 10">Belongs to the class-I aminoacyl-tRNA synthetase family.</text>
</comment>
<dbReference type="InterPro" id="IPR001412">
    <property type="entry name" value="aa-tRNA-synth_I_CS"/>
</dbReference>
<dbReference type="Pfam" id="PF00579">
    <property type="entry name" value="tRNA-synt_1b"/>
    <property type="match status" value="1"/>
</dbReference>
<dbReference type="PRINTS" id="PR01039">
    <property type="entry name" value="TRNASYNTHTRP"/>
</dbReference>
<name>A0A8S4D088_PLUXY</name>
<dbReference type="PANTHER" id="PTHR43766:SF1">
    <property type="entry name" value="TRYPTOPHAN--TRNA LIGASE, MITOCHONDRIAL"/>
    <property type="match status" value="1"/>
</dbReference>
<sequence length="394" mass="43465">MGLIARSLYRCKKCLNLQPKSYISSRFSSQAINNSTEDSQSTEKDQDAKWGRRYISGLQPTGALHVGNYFAVVKPCVKLQEKKEDLMVFIADMHTLTTQQDGQLLSDNVLEAATILLAAGLDPEQTTLWVQSAVPRHAELCWLLTCLATQARLHHLPQYKERVAAGGADITAGSLLYPVLQAADILLYRARLVPAGADQLQHVQLSALLARTANHRLGASLFPAPVAVLPEDGSDRIRSLRDPTKKMSKSEPNEKSRILLTDSDEQIHLKIRKAVTDFTPQVTYSPDARPGVSNLVRLHCLAADMLPEEAVAECDHLTTADYKKVVASALCEELAPVRERAAQLRARPAFVREVLRDGAARARRIADDTWEEVASAAGLDVAKPNLVRELRTRI</sequence>
<evidence type="ECO:0000256" key="4">
    <source>
        <dbReference type="ARBA" id="ARBA00022598"/>
    </source>
</evidence>
<evidence type="ECO:0000256" key="5">
    <source>
        <dbReference type="ARBA" id="ARBA00022741"/>
    </source>
</evidence>
<dbReference type="InterPro" id="IPR014729">
    <property type="entry name" value="Rossmann-like_a/b/a_fold"/>
</dbReference>
<dbReference type="Proteomes" id="UP000653454">
    <property type="component" value="Unassembled WGS sequence"/>
</dbReference>
<dbReference type="GO" id="GO:0070183">
    <property type="term" value="P:mitochondrial tryptophanyl-tRNA aminoacylation"/>
    <property type="evidence" value="ECO:0007669"/>
    <property type="project" value="TreeGrafter"/>
</dbReference>
<evidence type="ECO:0000256" key="9">
    <source>
        <dbReference type="ARBA" id="ARBA00030268"/>
    </source>
</evidence>
<evidence type="ECO:0000256" key="3">
    <source>
        <dbReference type="ARBA" id="ARBA00013161"/>
    </source>
</evidence>
<dbReference type="GO" id="GO:0005759">
    <property type="term" value="C:mitochondrial matrix"/>
    <property type="evidence" value="ECO:0007669"/>
    <property type="project" value="TreeGrafter"/>
</dbReference>
<keyword evidence="13" id="KW-1185">Reference proteome</keyword>
<dbReference type="InterPro" id="IPR050203">
    <property type="entry name" value="Trp-tRNA_synthetase"/>
</dbReference>
<evidence type="ECO:0000313" key="12">
    <source>
        <dbReference type="EMBL" id="CAG9087290.1"/>
    </source>
</evidence>
<dbReference type="AlphaFoldDB" id="A0A8S4D088"/>
<protein>
    <recommendedName>
        <fullName evidence="3">tryptophan--tRNA ligase</fullName>
        <ecNumber evidence="3">6.1.1.2</ecNumber>
    </recommendedName>
    <alternativeName>
        <fullName evidence="9">Tryptophanyl-tRNA synthetase</fullName>
    </alternativeName>
</protein>
<feature type="region of interest" description="Disordered" evidence="11">
    <location>
        <begin position="235"/>
        <end position="254"/>
    </location>
</feature>
<dbReference type="PROSITE" id="PS00178">
    <property type="entry name" value="AA_TRNA_LIGASE_I"/>
    <property type="match status" value="1"/>
</dbReference>
<dbReference type="CDD" id="cd00806">
    <property type="entry name" value="TrpRS_core"/>
    <property type="match status" value="1"/>
</dbReference>
<dbReference type="FunFam" id="1.10.240.10:FF:000002">
    <property type="entry name" value="Tryptophan--tRNA ligase"/>
    <property type="match status" value="1"/>
</dbReference>
<evidence type="ECO:0000256" key="11">
    <source>
        <dbReference type="SAM" id="MobiDB-lite"/>
    </source>
</evidence>
<gene>
    <name evidence="12" type="ORF">PLXY2_LOCUS332</name>
</gene>
<dbReference type="EC" id="6.1.1.2" evidence="3"/>
<comment type="subcellular location">
    <subcellularLocation>
        <location evidence="1">Mitochondrion</location>
    </subcellularLocation>
</comment>
<keyword evidence="8 10" id="KW-0030">Aminoacyl-tRNA synthetase</keyword>
<evidence type="ECO:0000256" key="7">
    <source>
        <dbReference type="ARBA" id="ARBA00022917"/>
    </source>
</evidence>